<sequence>MTKSYSIEWLSQSHHSKSIGKQSAEEKMATTLKHHIRCLSQPPQTAYCKGSLQPKVKSVKKSFLHDMPGGKNEPDSVSLPRPLLSSSPILSESSGESSGYESETVLSETTSAEGEDDGGDDSGAHRRMRTKFTSDQIYKLENTFNKNKYLGTSERLKVAAKLHLSETQVKTWFQNRRMKLKREVQDLRPDFLSTALMPQMMYRPVSSFQHFTYPVQQLALPPRSPDNLATTHRLYPSLMQQMAFPQSPLHHLLLASVTEDCTAKLYRSPYLRAI</sequence>
<evidence type="ECO:0000256" key="4">
    <source>
        <dbReference type="ARBA" id="ARBA00023242"/>
    </source>
</evidence>
<dbReference type="Proteomes" id="UP001230051">
    <property type="component" value="Unassembled WGS sequence"/>
</dbReference>
<dbReference type="InterPro" id="IPR050848">
    <property type="entry name" value="Homeobox_TF"/>
</dbReference>
<dbReference type="EMBL" id="JAGXEW010000011">
    <property type="protein sequence ID" value="KAK1166365.1"/>
    <property type="molecule type" value="Genomic_DNA"/>
</dbReference>
<dbReference type="InterPro" id="IPR009057">
    <property type="entry name" value="Homeodomain-like_sf"/>
</dbReference>
<dbReference type="PANTHER" id="PTHR24333">
    <property type="entry name" value="HOMEO BOX HB9 LIKE A-RELATED"/>
    <property type="match status" value="1"/>
</dbReference>
<organism evidence="10 11">
    <name type="scientific">Acipenser oxyrinchus oxyrinchus</name>
    <dbReference type="NCBI Taxonomy" id="40147"/>
    <lineage>
        <taxon>Eukaryota</taxon>
        <taxon>Metazoa</taxon>
        <taxon>Chordata</taxon>
        <taxon>Craniata</taxon>
        <taxon>Vertebrata</taxon>
        <taxon>Euteleostomi</taxon>
        <taxon>Actinopterygii</taxon>
        <taxon>Chondrostei</taxon>
        <taxon>Acipenseriformes</taxon>
        <taxon>Acipenseridae</taxon>
        <taxon>Acipenser</taxon>
    </lineage>
</organism>
<feature type="region of interest" description="Disordered" evidence="8">
    <location>
        <begin position="63"/>
        <end position="130"/>
    </location>
</feature>
<dbReference type="GO" id="GO:0005634">
    <property type="term" value="C:nucleus"/>
    <property type="evidence" value="ECO:0007669"/>
    <property type="project" value="UniProtKB-SubCell"/>
</dbReference>
<evidence type="ECO:0000313" key="11">
    <source>
        <dbReference type="Proteomes" id="UP001230051"/>
    </source>
</evidence>
<dbReference type="GO" id="GO:0000981">
    <property type="term" value="F:DNA-binding transcription factor activity, RNA polymerase II-specific"/>
    <property type="evidence" value="ECO:0007669"/>
    <property type="project" value="InterPro"/>
</dbReference>
<comment type="similarity">
    <text evidence="5">Belongs to the BAR homeobox family.</text>
</comment>
<gene>
    <name evidence="10" type="primary">vent1</name>
    <name evidence="10" type="ORF">AOXY_G12994</name>
</gene>
<dbReference type="Pfam" id="PF00046">
    <property type="entry name" value="Homeodomain"/>
    <property type="match status" value="1"/>
</dbReference>
<dbReference type="InterPro" id="IPR017970">
    <property type="entry name" value="Homeobox_CS"/>
</dbReference>
<feature type="compositionally biased region" description="Low complexity" evidence="8">
    <location>
        <begin position="75"/>
        <end position="103"/>
    </location>
</feature>
<proteinExistence type="inferred from homology"/>
<feature type="domain" description="Homeobox" evidence="9">
    <location>
        <begin position="123"/>
        <end position="183"/>
    </location>
</feature>
<dbReference type="PROSITE" id="PS00027">
    <property type="entry name" value="HOMEOBOX_1"/>
    <property type="match status" value="1"/>
</dbReference>
<evidence type="ECO:0000259" key="9">
    <source>
        <dbReference type="PROSITE" id="PS50071"/>
    </source>
</evidence>
<dbReference type="SMART" id="SM00389">
    <property type="entry name" value="HOX"/>
    <property type="match status" value="1"/>
</dbReference>
<dbReference type="AlphaFoldDB" id="A0AAD8G2J9"/>
<name>A0AAD8G2J9_ACIOX</name>
<feature type="DNA-binding region" description="Homeobox" evidence="6">
    <location>
        <begin position="125"/>
        <end position="184"/>
    </location>
</feature>
<dbReference type="PRINTS" id="PR00024">
    <property type="entry name" value="HOMEOBOX"/>
</dbReference>
<dbReference type="CDD" id="cd00086">
    <property type="entry name" value="homeodomain"/>
    <property type="match status" value="1"/>
</dbReference>
<evidence type="ECO:0000256" key="7">
    <source>
        <dbReference type="RuleBase" id="RU000682"/>
    </source>
</evidence>
<keyword evidence="11" id="KW-1185">Reference proteome</keyword>
<keyword evidence="2 6" id="KW-0238">DNA-binding</keyword>
<accession>A0AAD8G2J9</accession>
<evidence type="ECO:0000256" key="6">
    <source>
        <dbReference type="PROSITE-ProRule" id="PRU00108"/>
    </source>
</evidence>
<evidence type="ECO:0000256" key="5">
    <source>
        <dbReference type="ARBA" id="ARBA00038196"/>
    </source>
</evidence>
<dbReference type="InterPro" id="IPR020479">
    <property type="entry name" value="HD_metazoa"/>
</dbReference>
<keyword evidence="4 6" id="KW-0539">Nucleus</keyword>
<comment type="caution">
    <text evidence="10">The sequence shown here is derived from an EMBL/GenBank/DDBJ whole genome shotgun (WGS) entry which is preliminary data.</text>
</comment>
<dbReference type="PROSITE" id="PS50071">
    <property type="entry name" value="HOMEOBOX_2"/>
    <property type="match status" value="1"/>
</dbReference>
<dbReference type="Gene3D" id="1.10.10.60">
    <property type="entry name" value="Homeodomain-like"/>
    <property type="match status" value="1"/>
</dbReference>
<evidence type="ECO:0000256" key="2">
    <source>
        <dbReference type="ARBA" id="ARBA00023125"/>
    </source>
</evidence>
<dbReference type="SUPFAM" id="SSF46689">
    <property type="entry name" value="Homeodomain-like"/>
    <property type="match status" value="1"/>
</dbReference>
<evidence type="ECO:0000313" key="10">
    <source>
        <dbReference type="EMBL" id="KAK1166365.1"/>
    </source>
</evidence>
<protein>
    <submittedName>
        <fullName evidence="10">Homeobox protein vent1B-like</fullName>
    </submittedName>
</protein>
<dbReference type="PANTHER" id="PTHR24333:SF5">
    <property type="entry name" value="VENT HOMEOBOX"/>
    <property type="match status" value="1"/>
</dbReference>
<dbReference type="GO" id="GO:0003677">
    <property type="term" value="F:DNA binding"/>
    <property type="evidence" value="ECO:0007669"/>
    <property type="project" value="UniProtKB-UniRule"/>
</dbReference>
<comment type="subcellular location">
    <subcellularLocation>
        <location evidence="1 6 7">Nucleus</location>
    </subcellularLocation>
</comment>
<evidence type="ECO:0000256" key="8">
    <source>
        <dbReference type="SAM" id="MobiDB-lite"/>
    </source>
</evidence>
<dbReference type="InterPro" id="IPR001356">
    <property type="entry name" value="HD"/>
</dbReference>
<reference evidence="10" key="1">
    <citation type="submission" date="2022-02" db="EMBL/GenBank/DDBJ databases">
        <title>Atlantic sturgeon de novo genome assembly.</title>
        <authorList>
            <person name="Stock M."/>
            <person name="Klopp C."/>
            <person name="Guiguen Y."/>
            <person name="Cabau C."/>
            <person name="Parinello H."/>
            <person name="Santidrian Yebra-Pimentel E."/>
            <person name="Kuhl H."/>
            <person name="Dirks R.P."/>
            <person name="Guessner J."/>
            <person name="Wuertz S."/>
            <person name="Du K."/>
            <person name="Schartl M."/>
        </authorList>
    </citation>
    <scope>NUCLEOTIDE SEQUENCE</scope>
    <source>
        <strain evidence="10">STURGEONOMICS-FGT-2020</strain>
        <tissue evidence="10">Whole blood</tissue>
    </source>
</reference>
<keyword evidence="3 6" id="KW-0371">Homeobox</keyword>
<evidence type="ECO:0000256" key="3">
    <source>
        <dbReference type="ARBA" id="ARBA00023155"/>
    </source>
</evidence>
<evidence type="ECO:0000256" key="1">
    <source>
        <dbReference type="ARBA" id="ARBA00004123"/>
    </source>
</evidence>